<dbReference type="Pfam" id="PF13731">
    <property type="entry name" value="WxL"/>
    <property type="match status" value="1"/>
</dbReference>
<feature type="signal peptide" evidence="1">
    <location>
        <begin position="1"/>
        <end position="27"/>
    </location>
</feature>
<organism evidence="3 4">
    <name type="scientific">Apilactobacillus xinyiensis</name>
    <dbReference type="NCBI Taxonomy" id="2841032"/>
    <lineage>
        <taxon>Bacteria</taxon>
        <taxon>Bacillati</taxon>
        <taxon>Bacillota</taxon>
        <taxon>Bacilli</taxon>
        <taxon>Lactobacillales</taxon>
        <taxon>Lactobacillaceae</taxon>
        <taxon>Apilactobacillus</taxon>
    </lineage>
</organism>
<evidence type="ECO:0000256" key="1">
    <source>
        <dbReference type="SAM" id="SignalP"/>
    </source>
</evidence>
<keyword evidence="4" id="KW-1185">Reference proteome</keyword>
<evidence type="ECO:0000259" key="2">
    <source>
        <dbReference type="Pfam" id="PF13731"/>
    </source>
</evidence>
<feature type="chain" id="PRO_5047371165" evidence="1">
    <location>
        <begin position="28"/>
        <end position="249"/>
    </location>
</feature>
<dbReference type="RefSeq" id="WP_248601897.1">
    <property type="nucleotide sequence ID" value="NZ_CAXMLZ010000010.1"/>
</dbReference>
<dbReference type="Proteomes" id="UP001522905">
    <property type="component" value="Unassembled WGS sequence"/>
</dbReference>
<reference evidence="3 4" key="1">
    <citation type="submission" date="2021-11" db="EMBL/GenBank/DDBJ databases">
        <title>Comparative genomics of bee honey and flower isolates.</title>
        <authorList>
            <person name="Bechtner J.D."/>
            <person name="Gallus M.K."/>
            <person name="Ehrmann M."/>
        </authorList>
    </citation>
    <scope>NUCLEOTIDE SEQUENCE [LARGE SCALE GENOMIC DNA]</scope>
    <source>
        <strain evidence="3 4">M161</strain>
    </source>
</reference>
<gene>
    <name evidence="3" type="ORF">LNP07_06490</name>
</gene>
<protein>
    <submittedName>
        <fullName evidence="3">WxL domain-containing protein</fullName>
    </submittedName>
</protein>
<dbReference type="EMBL" id="JAJIAO010000009">
    <property type="protein sequence ID" value="MCK8625161.1"/>
    <property type="molecule type" value="Genomic_DNA"/>
</dbReference>
<evidence type="ECO:0000313" key="3">
    <source>
        <dbReference type="EMBL" id="MCK8625161.1"/>
    </source>
</evidence>
<evidence type="ECO:0000313" key="4">
    <source>
        <dbReference type="Proteomes" id="UP001522905"/>
    </source>
</evidence>
<keyword evidence="1" id="KW-0732">Signal</keyword>
<name>A0ABT0I3A6_9LACO</name>
<comment type="caution">
    <text evidence="3">The sequence shown here is derived from an EMBL/GenBank/DDBJ whole genome shotgun (WGS) entry which is preliminary data.</text>
</comment>
<dbReference type="InterPro" id="IPR027994">
    <property type="entry name" value="WxL_dom"/>
</dbReference>
<accession>A0ABT0I3A6</accession>
<proteinExistence type="predicted"/>
<sequence>MLLKKKQLVTLFASIFLSALPIVNASAADFKDDANAPTDSIAAIDKDGNIVKTQDAKQTSAQGKSDANVTITQGYLTLDAVPDLSFGTIGRNKVDNSDKVTQKLISNTSAIDDDGNSDGRIAVTDSRDDAKDGYTLKAKLDNFKNLSKSDSKTHDDWVLTLNKPSNAKNMNNAAYSFGTPNITSNGMEKSVLTSSIGGSGTTQANYNNRDNATLSFGNNVDPGQYAAVITWTLSPNTGTSGTASGNNAS</sequence>
<feature type="domain" description="WxL" evidence="2">
    <location>
        <begin position="64"/>
        <end position="234"/>
    </location>
</feature>